<gene>
    <name evidence="1" type="ORF">EYY89_19635</name>
</gene>
<accession>A0A4Q9EHZ4</accession>
<dbReference type="AlphaFoldDB" id="A0A4Q9EHZ4"/>
<comment type="caution">
    <text evidence="1">The sequence shown here is derived from an EMBL/GenBank/DDBJ whole genome shotgun (WGS) entry which is preliminary data.</text>
</comment>
<evidence type="ECO:0000313" key="2">
    <source>
        <dbReference type="Proteomes" id="UP000293380"/>
    </source>
</evidence>
<name>A0A4Q9EHZ4_9GAMM</name>
<dbReference type="EMBL" id="SITD01000066">
    <property type="protein sequence ID" value="TBM21832.1"/>
    <property type="molecule type" value="Genomic_DNA"/>
</dbReference>
<proteinExistence type="predicted"/>
<sequence>MAIAVRSVKAGMTSFGHLRSRLKNGAKLGCRGAAIGPPTRTPAQGLCDIGCFRRPKPYTALCRFQCLRRTKPFRLET</sequence>
<organism evidence="1 2">
    <name type="scientific">Hafnia paralvei</name>
    <dbReference type="NCBI Taxonomy" id="546367"/>
    <lineage>
        <taxon>Bacteria</taxon>
        <taxon>Pseudomonadati</taxon>
        <taxon>Pseudomonadota</taxon>
        <taxon>Gammaproteobacteria</taxon>
        <taxon>Enterobacterales</taxon>
        <taxon>Hafniaceae</taxon>
        <taxon>Hafnia</taxon>
    </lineage>
</organism>
<dbReference type="Proteomes" id="UP000293380">
    <property type="component" value="Unassembled WGS sequence"/>
</dbReference>
<evidence type="ECO:0000313" key="1">
    <source>
        <dbReference type="EMBL" id="TBM21832.1"/>
    </source>
</evidence>
<reference evidence="1 2" key="1">
    <citation type="submission" date="2019-02" db="EMBL/GenBank/DDBJ databases">
        <title>Comparative genomic analysis of the Hafnia genus genomes.</title>
        <authorList>
            <person name="Zhiqiu Y."/>
            <person name="Chao Y."/>
            <person name="Yuhui D."/>
            <person name="Di H."/>
            <person name="Bin L."/>
        </authorList>
    </citation>
    <scope>NUCLEOTIDE SEQUENCE [LARGE SCALE GENOMIC DNA]</scope>
    <source>
        <strain evidence="1 2">PCM_1194</strain>
    </source>
</reference>
<protein>
    <submittedName>
        <fullName evidence="1">Uncharacterized protein</fullName>
    </submittedName>
</protein>